<evidence type="ECO:0000313" key="3">
    <source>
        <dbReference type="Proteomes" id="UP000053260"/>
    </source>
</evidence>
<keyword evidence="3" id="KW-1185">Reference proteome</keyword>
<dbReference type="Proteomes" id="UP000053260">
    <property type="component" value="Unassembled WGS sequence"/>
</dbReference>
<gene>
    <name evidence="2" type="ORF">AQJ91_26770</name>
</gene>
<keyword evidence="1" id="KW-1133">Transmembrane helix</keyword>
<keyword evidence="1" id="KW-0812">Transmembrane</keyword>
<proteinExistence type="predicted"/>
<dbReference type="RefSeq" id="WP_067026605.1">
    <property type="nucleotide sequence ID" value="NZ_KQ949093.1"/>
</dbReference>
<dbReference type="EMBL" id="LMXB01000068">
    <property type="protein sequence ID" value="KUO18015.1"/>
    <property type="molecule type" value="Genomic_DNA"/>
</dbReference>
<evidence type="ECO:0000313" key="2">
    <source>
        <dbReference type="EMBL" id="KUO18015.1"/>
    </source>
</evidence>
<feature type="transmembrane region" description="Helical" evidence="1">
    <location>
        <begin position="34"/>
        <end position="51"/>
    </location>
</feature>
<protein>
    <submittedName>
        <fullName evidence="2">Uncharacterized protein</fullName>
    </submittedName>
</protein>
<sequence length="178" mass="19639">MGHAHEAPQDPVGPPAPGTTVYDNHWTKDLRDSVRYSAALLALLLLVDWVAGDTTPWRGALWLALAAVLFVVLYPPRVRAGEGWLASRGLLSEHRVRTDLLASVHCLDGVGQRLVLRDTLGGRVEIDTRILLDNPGLWHRLAEDARVSEAFAAPELRRVSARLDRETALTVFRLSGLE</sequence>
<accession>A0A101UWA5</accession>
<organism evidence="2 3">
    <name type="scientific">Streptomyces dysideae</name>
    <dbReference type="NCBI Taxonomy" id="909626"/>
    <lineage>
        <taxon>Bacteria</taxon>
        <taxon>Bacillati</taxon>
        <taxon>Actinomycetota</taxon>
        <taxon>Actinomycetes</taxon>
        <taxon>Kitasatosporales</taxon>
        <taxon>Streptomycetaceae</taxon>
        <taxon>Streptomyces</taxon>
    </lineage>
</organism>
<feature type="transmembrane region" description="Helical" evidence="1">
    <location>
        <begin position="57"/>
        <end position="74"/>
    </location>
</feature>
<name>A0A101UWA5_9ACTN</name>
<dbReference type="OrthoDB" id="4333532at2"/>
<dbReference type="AlphaFoldDB" id="A0A101UWA5"/>
<evidence type="ECO:0000256" key="1">
    <source>
        <dbReference type="SAM" id="Phobius"/>
    </source>
</evidence>
<reference evidence="2 3" key="1">
    <citation type="submission" date="2015-10" db="EMBL/GenBank/DDBJ databases">
        <title>Draft genome sequence of Streptomyces sp. RV15, isolated from a marine sponge.</title>
        <authorList>
            <person name="Ruckert C."/>
            <person name="Abdelmohsen U.R."/>
            <person name="Winkler A."/>
            <person name="Hentschel U."/>
            <person name="Kalinowski J."/>
            <person name="Kampfer P."/>
            <person name="Glaeser S."/>
        </authorList>
    </citation>
    <scope>NUCLEOTIDE SEQUENCE [LARGE SCALE GENOMIC DNA]</scope>
    <source>
        <strain evidence="2 3">RV15</strain>
    </source>
</reference>
<keyword evidence="1" id="KW-0472">Membrane</keyword>
<comment type="caution">
    <text evidence="2">The sequence shown here is derived from an EMBL/GenBank/DDBJ whole genome shotgun (WGS) entry which is preliminary data.</text>
</comment>